<evidence type="ECO:0000313" key="1">
    <source>
        <dbReference type="EMBL" id="VFJ92255.1"/>
    </source>
</evidence>
<dbReference type="AlphaFoldDB" id="A0A450UI97"/>
<sequence>MYINSRIPPLKVRARLLMATLLLTGALMGCATTSVESRRELAGDMAARAGLRPLLLKTDGFQLAGFHRLGPMDKPASVYIEGDGFAWVDRRTISPNPTPRNPLALRLASIDPAPTVIYLSRPCQYVDLSQAPECHRKYWTSHRFAEQILESYDRALDDMARRWDVSGFHLVGFSGGGAVAALLAARRWDILSLRTVAGNLDPRALNEAKGVSPLTGSLDPMSVAAKLKRLPQIHYSGAKDRVVPAWIAESFVGAMGPDACAETHRVPGAEHVAGWPDAWRRLAPILPECPLGPGVP</sequence>
<proteinExistence type="predicted"/>
<gene>
    <name evidence="2" type="ORF">BECKH772A_GA0070896_102042</name>
    <name evidence="1" type="ORF">BECKH772B_GA0070898_100276</name>
    <name evidence="3" type="ORF">BECKH772C_GA0070978_102152</name>
</gene>
<evidence type="ECO:0000313" key="2">
    <source>
        <dbReference type="EMBL" id="VFK00828.1"/>
    </source>
</evidence>
<dbReference type="InterPro" id="IPR029058">
    <property type="entry name" value="AB_hydrolase_fold"/>
</dbReference>
<dbReference type="EMBL" id="CAADFI010000027">
    <property type="protein sequence ID" value="VFJ92255.1"/>
    <property type="molecule type" value="Genomic_DNA"/>
</dbReference>
<dbReference type="Gene3D" id="3.40.50.1820">
    <property type="entry name" value="alpha/beta hydrolase"/>
    <property type="match status" value="1"/>
</dbReference>
<accession>A0A450UI97</accession>
<dbReference type="EMBL" id="CAADFG010000204">
    <property type="protein sequence ID" value="VFK00828.1"/>
    <property type="molecule type" value="Genomic_DNA"/>
</dbReference>
<name>A0A450UI97_9GAMM</name>
<dbReference type="PROSITE" id="PS51257">
    <property type="entry name" value="PROKAR_LIPOPROTEIN"/>
    <property type="match status" value="1"/>
</dbReference>
<keyword evidence="1" id="KW-0378">Hydrolase</keyword>
<evidence type="ECO:0000313" key="3">
    <source>
        <dbReference type="EMBL" id="VFK04856.1"/>
    </source>
</evidence>
<dbReference type="GO" id="GO:0016787">
    <property type="term" value="F:hydrolase activity"/>
    <property type="evidence" value="ECO:0007669"/>
    <property type="project" value="UniProtKB-KW"/>
</dbReference>
<dbReference type="SUPFAM" id="SSF53474">
    <property type="entry name" value="alpha/beta-Hydrolases"/>
    <property type="match status" value="1"/>
</dbReference>
<dbReference type="EMBL" id="CAADFJ010000215">
    <property type="protein sequence ID" value="VFK04856.1"/>
    <property type="molecule type" value="Genomic_DNA"/>
</dbReference>
<organism evidence="1">
    <name type="scientific">Candidatus Kentrum eta</name>
    <dbReference type="NCBI Taxonomy" id="2126337"/>
    <lineage>
        <taxon>Bacteria</taxon>
        <taxon>Pseudomonadati</taxon>
        <taxon>Pseudomonadota</taxon>
        <taxon>Gammaproteobacteria</taxon>
        <taxon>Candidatus Kentrum</taxon>
    </lineage>
</organism>
<reference evidence="1" key="1">
    <citation type="submission" date="2019-02" db="EMBL/GenBank/DDBJ databases">
        <authorList>
            <person name="Gruber-Vodicka R. H."/>
            <person name="Seah K. B. B."/>
        </authorList>
    </citation>
    <scope>NUCLEOTIDE SEQUENCE</scope>
    <source>
        <strain evidence="3">BECK_SA2B12</strain>
        <strain evidence="2">BECK_SA2B15</strain>
        <strain evidence="1">BECK_SA2B20</strain>
    </source>
</reference>
<protein>
    <submittedName>
        <fullName evidence="1">Alpha/beta hydrolase family protein</fullName>
    </submittedName>
</protein>